<feature type="region of interest" description="Disordered" evidence="1">
    <location>
        <begin position="1"/>
        <end position="30"/>
    </location>
</feature>
<evidence type="ECO:0000313" key="2">
    <source>
        <dbReference type="EMBL" id="EGZ20950.1"/>
    </source>
</evidence>
<dbReference type="Proteomes" id="UP000002640">
    <property type="component" value="Unassembled WGS sequence"/>
</dbReference>
<feature type="region of interest" description="Disordered" evidence="1">
    <location>
        <begin position="146"/>
        <end position="215"/>
    </location>
</feature>
<gene>
    <name evidence="2" type="ORF">PHYSODRAFT_298877</name>
</gene>
<dbReference type="GeneID" id="20641661"/>
<dbReference type="KEGG" id="psoj:PHYSODRAFT_298877"/>
<evidence type="ECO:0000313" key="3">
    <source>
        <dbReference type="Proteomes" id="UP000002640"/>
    </source>
</evidence>
<protein>
    <submittedName>
        <fullName evidence="2">Uncharacterized protein</fullName>
    </submittedName>
</protein>
<dbReference type="PANTHER" id="PTHR33324:SF2">
    <property type="entry name" value="MYB_SANT-LIKE DNA-BINDING DOMAIN-CONTAINING PROTEIN"/>
    <property type="match status" value="1"/>
</dbReference>
<keyword evidence="3" id="KW-1185">Reference proteome</keyword>
<organism evidence="2 3">
    <name type="scientific">Phytophthora sojae (strain P6497)</name>
    <name type="common">Soybean stem and root rot agent</name>
    <name type="synonym">Phytophthora megasperma f. sp. glycines</name>
    <dbReference type="NCBI Taxonomy" id="1094619"/>
    <lineage>
        <taxon>Eukaryota</taxon>
        <taxon>Sar</taxon>
        <taxon>Stramenopiles</taxon>
        <taxon>Oomycota</taxon>
        <taxon>Peronosporomycetes</taxon>
        <taxon>Peronosporales</taxon>
        <taxon>Peronosporaceae</taxon>
        <taxon>Phytophthora</taxon>
    </lineage>
</organism>
<reference evidence="2 3" key="1">
    <citation type="journal article" date="2006" name="Science">
        <title>Phytophthora genome sequences uncover evolutionary origins and mechanisms of pathogenesis.</title>
        <authorList>
            <person name="Tyler B.M."/>
            <person name="Tripathy S."/>
            <person name="Zhang X."/>
            <person name="Dehal P."/>
            <person name="Jiang R.H."/>
            <person name="Aerts A."/>
            <person name="Arredondo F.D."/>
            <person name="Baxter L."/>
            <person name="Bensasson D."/>
            <person name="Beynon J.L."/>
            <person name="Chapman J."/>
            <person name="Damasceno C.M."/>
            <person name="Dorrance A.E."/>
            <person name="Dou D."/>
            <person name="Dickerman A.W."/>
            <person name="Dubchak I.L."/>
            <person name="Garbelotto M."/>
            <person name="Gijzen M."/>
            <person name="Gordon S.G."/>
            <person name="Govers F."/>
            <person name="Grunwald N.J."/>
            <person name="Huang W."/>
            <person name="Ivors K.L."/>
            <person name="Jones R.W."/>
            <person name="Kamoun S."/>
            <person name="Krampis K."/>
            <person name="Lamour K.H."/>
            <person name="Lee M.K."/>
            <person name="McDonald W.H."/>
            <person name="Medina M."/>
            <person name="Meijer H.J."/>
            <person name="Nordberg E.K."/>
            <person name="Maclean D.J."/>
            <person name="Ospina-Giraldo M.D."/>
            <person name="Morris P.F."/>
            <person name="Phuntumart V."/>
            <person name="Putnam N.H."/>
            <person name="Rash S."/>
            <person name="Rose J.K."/>
            <person name="Sakihama Y."/>
            <person name="Salamov A.A."/>
            <person name="Savidor A."/>
            <person name="Scheuring C.F."/>
            <person name="Smith B.M."/>
            <person name="Sobral B.W."/>
            <person name="Terry A."/>
            <person name="Torto-Alalibo T.A."/>
            <person name="Win J."/>
            <person name="Xu Z."/>
            <person name="Zhang H."/>
            <person name="Grigoriev I.V."/>
            <person name="Rokhsar D.S."/>
            <person name="Boore J.L."/>
        </authorList>
    </citation>
    <scope>NUCLEOTIDE SEQUENCE [LARGE SCALE GENOMIC DNA]</scope>
    <source>
        <strain evidence="2 3">P6497</strain>
    </source>
</reference>
<evidence type="ECO:0000256" key="1">
    <source>
        <dbReference type="SAM" id="MobiDB-lite"/>
    </source>
</evidence>
<sequence length="287" mass="31583">MHLRTNNKHAPSDPGQNAKSKRLVPWDGDSVGQGGPTSLDVLVGWLKVPGHIEQWSKKKRDASLEILSMLEANGIRHRTASAVQSKIEKLVNQFVSAVRILRSSGQPSDHLESEVVDEDVEAAVTKECPEYRVLLPIFRRIDLRDMGPKDWTTGDDSGDSGYDGGGGNAARNMMRKATDGISGSRRSKRRRSTQPALDRMTAADTADTESTTQAEAGSSAIVPATFGGAAAEVRRKMEACHLQQVEKVCELRLATEQVKDECEVAVARCRLETEQYRGETEKRREDL</sequence>
<dbReference type="AlphaFoldDB" id="G4Z629"/>
<accession>G4Z629</accession>
<dbReference type="InParanoid" id="G4Z629"/>
<name>G4Z629_PHYSP</name>
<dbReference type="PANTHER" id="PTHR33324">
    <property type="entry name" value="EXPRESSED PROTEIN"/>
    <property type="match status" value="1"/>
</dbReference>
<proteinExistence type="predicted"/>
<dbReference type="RefSeq" id="XP_009523667.1">
    <property type="nucleotide sequence ID" value="XM_009525372.1"/>
</dbReference>
<dbReference type="EMBL" id="JH159153">
    <property type="protein sequence ID" value="EGZ20950.1"/>
    <property type="molecule type" value="Genomic_DNA"/>
</dbReference>
<feature type="compositionally biased region" description="Low complexity" evidence="1">
    <location>
        <begin position="202"/>
        <end position="215"/>
    </location>
</feature>